<gene>
    <name evidence="1" type="ORF">HPB47_012021</name>
</gene>
<accession>A0AC60NUM9</accession>
<proteinExistence type="predicted"/>
<evidence type="ECO:0000313" key="1">
    <source>
        <dbReference type="EMBL" id="KAG0410856.1"/>
    </source>
</evidence>
<dbReference type="EMBL" id="JABSTQ010011480">
    <property type="protein sequence ID" value="KAG0410856.1"/>
    <property type="molecule type" value="Genomic_DNA"/>
</dbReference>
<dbReference type="Proteomes" id="UP000805193">
    <property type="component" value="Unassembled WGS sequence"/>
</dbReference>
<name>A0AC60NUM9_IXOPE</name>
<comment type="caution">
    <text evidence="1">The sequence shown here is derived from an EMBL/GenBank/DDBJ whole genome shotgun (WGS) entry which is preliminary data.</text>
</comment>
<reference evidence="1 2" key="1">
    <citation type="journal article" date="2020" name="Cell">
        <title>Large-Scale Comparative Analyses of Tick Genomes Elucidate Their Genetic Diversity and Vector Capacities.</title>
        <authorList>
            <consortium name="Tick Genome and Microbiome Consortium (TIGMIC)"/>
            <person name="Jia N."/>
            <person name="Wang J."/>
            <person name="Shi W."/>
            <person name="Du L."/>
            <person name="Sun Y."/>
            <person name="Zhan W."/>
            <person name="Jiang J.F."/>
            <person name="Wang Q."/>
            <person name="Zhang B."/>
            <person name="Ji P."/>
            <person name="Bell-Sakyi L."/>
            <person name="Cui X.M."/>
            <person name="Yuan T.T."/>
            <person name="Jiang B.G."/>
            <person name="Yang W.F."/>
            <person name="Lam T.T."/>
            <person name="Chang Q.C."/>
            <person name="Ding S.J."/>
            <person name="Wang X.J."/>
            <person name="Zhu J.G."/>
            <person name="Ruan X.D."/>
            <person name="Zhao L."/>
            <person name="Wei J.T."/>
            <person name="Ye R.Z."/>
            <person name="Que T.C."/>
            <person name="Du C.H."/>
            <person name="Zhou Y.H."/>
            <person name="Cheng J.X."/>
            <person name="Dai P.F."/>
            <person name="Guo W.B."/>
            <person name="Han X.H."/>
            <person name="Huang E.J."/>
            <person name="Li L.F."/>
            <person name="Wei W."/>
            <person name="Gao Y.C."/>
            <person name="Liu J.Z."/>
            <person name="Shao H.Z."/>
            <person name="Wang X."/>
            <person name="Wang C.C."/>
            <person name="Yang T.C."/>
            <person name="Huo Q.B."/>
            <person name="Li W."/>
            <person name="Chen H.Y."/>
            <person name="Chen S.E."/>
            <person name="Zhou L.G."/>
            <person name="Ni X.B."/>
            <person name="Tian J.H."/>
            <person name="Sheng Y."/>
            <person name="Liu T."/>
            <person name="Pan Y.S."/>
            <person name="Xia L.Y."/>
            <person name="Li J."/>
            <person name="Zhao F."/>
            <person name="Cao W.C."/>
        </authorList>
    </citation>
    <scope>NUCLEOTIDE SEQUENCE [LARGE SCALE GENOMIC DNA]</scope>
    <source>
        <strain evidence="1">Iper-2018</strain>
    </source>
</reference>
<protein>
    <submittedName>
        <fullName evidence="1">Uncharacterized protein</fullName>
    </submittedName>
</protein>
<keyword evidence="2" id="KW-1185">Reference proteome</keyword>
<sequence length="121" mass="13512">MSAWTRKEVCADELETLCKKLRKKHRRKRVQINLPKFELDAEHGLVPVLTNLRLASILEINAESWGISAGSAVVVSDVRHKGVHRDSLDRRRRQPMASGTRALPAGLIQKVHNVVLTSASS</sequence>
<evidence type="ECO:0000313" key="2">
    <source>
        <dbReference type="Proteomes" id="UP000805193"/>
    </source>
</evidence>
<organism evidence="1 2">
    <name type="scientific">Ixodes persulcatus</name>
    <name type="common">Taiga tick</name>
    <dbReference type="NCBI Taxonomy" id="34615"/>
    <lineage>
        <taxon>Eukaryota</taxon>
        <taxon>Metazoa</taxon>
        <taxon>Ecdysozoa</taxon>
        <taxon>Arthropoda</taxon>
        <taxon>Chelicerata</taxon>
        <taxon>Arachnida</taxon>
        <taxon>Acari</taxon>
        <taxon>Parasitiformes</taxon>
        <taxon>Ixodida</taxon>
        <taxon>Ixodoidea</taxon>
        <taxon>Ixodidae</taxon>
        <taxon>Ixodinae</taxon>
        <taxon>Ixodes</taxon>
    </lineage>
</organism>